<name>A0A1I1IIS2_9GAMM</name>
<organism evidence="2 3">
    <name type="scientific">Kushneria avicenniae</name>
    <dbReference type="NCBI Taxonomy" id="402385"/>
    <lineage>
        <taxon>Bacteria</taxon>
        <taxon>Pseudomonadati</taxon>
        <taxon>Pseudomonadota</taxon>
        <taxon>Gammaproteobacteria</taxon>
        <taxon>Oceanospirillales</taxon>
        <taxon>Halomonadaceae</taxon>
        <taxon>Kushneria</taxon>
    </lineage>
</organism>
<dbReference type="CDD" id="cd08288">
    <property type="entry name" value="MDR_yhdh"/>
    <property type="match status" value="1"/>
</dbReference>
<keyword evidence="3" id="KW-1185">Reference proteome</keyword>
<dbReference type="SMART" id="SM00829">
    <property type="entry name" value="PKS_ER"/>
    <property type="match status" value="1"/>
</dbReference>
<dbReference type="SUPFAM" id="SSF51735">
    <property type="entry name" value="NAD(P)-binding Rossmann-fold domains"/>
    <property type="match status" value="1"/>
</dbReference>
<evidence type="ECO:0000259" key="1">
    <source>
        <dbReference type="SMART" id="SM00829"/>
    </source>
</evidence>
<dbReference type="SUPFAM" id="SSF50129">
    <property type="entry name" value="GroES-like"/>
    <property type="match status" value="1"/>
</dbReference>
<dbReference type="InterPro" id="IPR013154">
    <property type="entry name" value="ADH-like_N"/>
</dbReference>
<dbReference type="PANTHER" id="PTHR43677:SF1">
    <property type="entry name" value="ACRYLYL-COA REDUCTASE ACUI-RELATED"/>
    <property type="match status" value="1"/>
</dbReference>
<dbReference type="Gene3D" id="3.40.50.720">
    <property type="entry name" value="NAD(P)-binding Rossmann-like Domain"/>
    <property type="match status" value="1"/>
</dbReference>
<accession>A0A1I1IIS2</accession>
<dbReference type="STRING" id="402385.SAMN05421848_1267"/>
<dbReference type="Pfam" id="PF08240">
    <property type="entry name" value="ADH_N"/>
    <property type="match status" value="1"/>
</dbReference>
<dbReference type="Pfam" id="PF00107">
    <property type="entry name" value="ADH_zinc_N"/>
    <property type="match status" value="1"/>
</dbReference>
<dbReference type="InterPro" id="IPR020843">
    <property type="entry name" value="ER"/>
</dbReference>
<dbReference type="AlphaFoldDB" id="A0A1I1IIS2"/>
<reference evidence="3" key="1">
    <citation type="submission" date="2016-10" db="EMBL/GenBank/DDBJ databases">
        <authorList>
            <person name="Varghese N."/>
            <person name="Submissions S."/>
        </authorList>
    </citation>
    <scope>NUCLEOTIDE SEQUENCE [LARGE SCALE GENOMIC DNA]</scope>
    <source>
        <strain evidence="3">DSM 23439</strain>
    </source>
</reference>
<dbReference type="RefSeq" id="WP_090131838.1">
    <property type="nucleotide sequence ID" value="NZ_FOLY01000002.1"/>
</dbReference>
<dbReference type="InterPro" id="IPR011032">
    <property type="entry name" value="GroES-like_sf"/>
</dbReference>
<feature type="domain" description="Enoyl reductase (ER)" evidence="1">
    <location>
        <begin position="11"/>
        <end position="324"/>
    </location>
</feature>
<proteinExistence type="predicted"/>
<dbReference type="InterPro" id="IPR036291">
    <property type="entry name" value="NAD(P)-bd_dom_sf"/>
</dbReference>
<dbReference type="NCBIfam" id="TIGR02823">
    <property type="entry name" value="oxido_YhdH"/>
    <property type="match status" value="1"/>
</dbReference>
<dbReference type="Proteomes" id="UP000199046">
    <property type="component" value="Unassembled WGS sequence"/>
</dbReference>
<evidence type="ECO:0000313" key="2">
    <source>
        <dbReference type="EMBL" id="SFC36137.1"/>
    </source>
</evidence>
<dbReference type="OrthoDB" id="9782155at2"/>
<dbReference type="GO" id="GO:0043957">
    <property type="term" value="F:acryloyl-CoA reductase (NADPH) activity"/>
    <property type="evidence" value="ECO:0007669"/>
    <property type="project" value="TreeGrafter"/>
</dbReference>
<sequence>MFRALQLHQIEDQSTRAAVTELSPDAFPENEVQVRIDWSTLNYKDALAITGKGAIVRHFPMVPGIDLAGVVAHSCSPDWSPGDRVLVNGWGIGERHWGGLAQMAGLKSQWLTPLPEPLSARQAMSIGTAGYTAMLSLMALERHGLTPDQGEVLVTGASGGVGTFATMLLARHGYRVIAATGRTEEQDYLKALGAAGIIHRDELSGQGRPLGRARWAGVIDSVGSHTLANACAHTHEDGVVAACGLAQGMDFPATVAPFILRGITLSGINSVTRPQIERGTAWSRLARELNIDLLETTTREVSLSGAIEAADELLAGRIRGRLVVNVND</sequence>
<dbReference type="InterPro" id="IPR013149">
    <property type="entry name" value="ADH-like_C"/>
</dbReference>
<protein>
    <submittedName>
        <fullName evidence="2">Acrylyl-CoA reductase (NADPH)</fullName>
    </submittedName>
</protein>
<dbReference type="InterPro" id="IPR051397">
    <property type="entry name" value="Zn-ADH-like_protein"/>
</dbReference>
<gene>
    <name evidence="2" type="ORF">SAMN05421848_1267</name>
</gene>
<dbReference type="InterPro" id="IPR014188">
    <property type="entry name" value="Acrylyl-CoA_reductase_AcuI"/>
</dbReference>
<dbReference type="Gene3D" id="3.90.180.10">
    <property type="entry name" value="Medium-chain alcohol dehydrogenases, catalytic domain"/>
    <property type="match status" value="1"/>
</dbReference>
<dbReference type="PANTHER" id="PTHR43677">
    <property type="entry name" value="SHORT-CHAIN DEHYDROGENASE/REDUCTASE"/>
    <property type="match status" value="1"/>
</dbReference>
<evidence type="ECO:0000313" key="3">
    <source>
        <dbReference type="Proteomes" id="UP000199046"/>
    </source>
</evidence>
<dbReference type="EMBL" id="FOLY01000002">
    <property type="protein sequence ID" value="SFC36137.1"/>
    <property type="molecule type" value="Genomic_DNA"/>
</dbReference>